<sequence>MTYHFCNFAKKHNIIILPLNSTWKAEVNLASSDWVVIHKHNLLSFYSRAQEKAITPGTIKSVFRKTGIWPFNRDVIPPSAYGPALNMMTQAAQPVPSQVPVIVDLMNDPLHIRVGGVTGSATEPSVNATTDTASSNQENEIKFILKELPPLLSELASLAAFEAQNLKLRYLLDACFQMEKDYALKVLMDKENGRLRKKLFDKSKKKGKKTTGYARHMTSDEVLDALVQVEWAAAMKEVFKEHVWRLRKQAYEKYFRDLVAEEKAKLKEVEDKEKRLKDLEKAQAQEAGKHKSNQKKAVRDEAKLRKAADVAAMREKKAATAKAKRGAGRRDKAREIVIVWAVVVDDCDEPSDMADEDPDLETPPTIPFTPSPAPESTPIPPRPTIAGSSDEGREVSSSGDQVGNPPLLVLNVAQSEAELQPTAAGMNDGGPILRQCGSVPDVVQ</sequence>
<proteinExistence type="predicted"/>
<feature type="compositionally biased region" description="Pro residues" evidence="1">
    <location>
        <begin position="364"/>
        <end position="383"/>
    </location>
</feature>
<evidence type="ECO:0008006" key="3">
    <source>
        <dbReference type="Google" id="ProtNLM"/>
    </source>
</evidence>
<name>A0A167X8N2_9AGAM</name>
<gene>
    <name evidence="2" type="ORF">FIBSPDRAFT_902421</name>
</gene>
<accession>A0A167X8N2</accession>
<dbReference type="OrthoDB" id="3066072at2759"/>
<feature type="region of interest" description="Disordered" evidence="1">
    <location>
        <begin position="283"/>
        <end position="302"/>
    </location>
</feature>
<feature type="region of interest" description="Disordered" evidence="1">
    <location>
        <begin position="348"/>
        <end position="444"/>
    </location>
</feature>
<feature type="compositionally biased region" description="Acidic residues" evidence="1">
    <location>
        <begin position="348"/>
        <end position="360"/>
    </location>
</feature>
<evidence type="ECO:0000256" key="1">
    <source>
        <dbReference type="SAM" id="MobiDB-lite"/>
    </source>
</evidence>
<dbReference type="AlphaFoldDB" id="A0A167X8N2"/>
<protein>
    <recommendedName>
        <fullName evidence="3">DDE-1 domain-containing protein</fullName>
    </recommendedName>
</protein>
<evidence type="ECO:0000313" key="2">
    <source>
        <dbReference type="EMBL" id="KZP06944.1"/>
    </source>
</evidence>
<reference evidence="2" key="1">
    <citation type="journal article" date="2016" name="Mol. Biol. Evol.">
        <title>Comparative Genomics of Early-Diverging Mushroom-Forming Fungi Provides Insights into the Origins of Lignocellulose Decay Capabilities.</title>
        <authorList>
            <person name="Nagy L.G."/>
            <person name="Riley R."/>
            <person name="Tritt A."/>
            <person name="Adam C."/>
            <person name="Daum C."/>
            <person name="Floudas D."/>
            <person name="Sun H."/>
            <person name="Yadav J.S."/>
            <person name="Pangilinan J."/>
            <person name="Larsson K.H."/>
            <person name="Matsuura K."/>
            <person name="Barry K."/>
            <person name="Labutti K."/>
            <person name="Kuo R."/>
            <person name="Ohm R.A."/>
            <person name="Bhattacharya S.S."/>
            <person name="Shirouzu T."/>
            <person name="Yoshinaga Y."/>
            <person name="Martin F.M."/>
            <person name="Grigoriev I.V."/>
            <person name="Hibbett D.S."/>
        </authorList>
    </citation>
    <scope>NUCLEOTIDE SEQUENCE [LARGE SCALE GENOMIC DNA]</scope>
    <source>
        <strain evidence="2">CBS 109695</strain>
    </source>
</reference>
<dbReference type="EMBL" id="KV417767">
    <property type="protein sequence ID" value="KZP06944.1"/>
    <property type="molecule type" value="Genomic_DNA"/>
</dbReference>
<organism evidence="2">
    <name type="scientific">Athelia psychrophila</name>
    <dbReference type="NCBI Taxonomy" id="1759441"/>
    <lineage>
        <taxon>Eukaryota</taxon>
        <taxon>Fungi</taxon>
        <taxon>Dikarya</taxon>
        <taxon>Basidiomycota</taxon>
        <taxon>Agaricomycotina</taxon>
        <taxon>Agaricomycetes</taxon>
        <taxon>Agaricomycetidae</taxon>
        <taxon>Atheliales</taxon>
        <taxon>Atheliaceae</taxon>
        <taxon>Athelia</taxon>
    </lineage>
</organism>